<keyword evidence="4" id="KW-0813">Transport</keyword>
<feature type="transmembrane region" description="Helical" evidence="15">
    <location>
        <begin position="66"/>
        <end position="92"/>
    </location>
</feature>
<feature type="compositionally biased region" description="Basic residues" evidence="14">
    <location>
        <begin position="282"/>
        <end position="293"/>
    </location>
</feature>
<evidence type="ECO:0000256" key="1">
    <source>
        <dbReference type="ARBA" id="ARBA00004477"/>
    </source>
</evidence>
<feature type="transmembrane region" description="Helical" evidence="15">
    <location>
        <begin position="1294"/>
        <end position="1315"/>
    </location>
</feature>
<feature type="transmembrane region" description="Helical" evidence="15">
    <location>
        <begin position="957"/>
        <end position="976"/>
    </location>
</feature>
<evidence type="ECO:0000256" key="2">
    <source>
        <dbReference type="ARBA" id="ARBA00004687"/>
    </source>
</evidence>
<feature type="transmembrane region" description="Helical" evidence="15">
    <location>
        <begin position="176"/>
        <end position="193"/>
    </location>
</feature>
<comment type="caution">
    <text evidence="17">The sequence shown here is derived from an EMBL/GenBank/DDBJ whole genome shotgun (WGS) entry which is preliminary data.</text>
</comment>
<feature type="transmembrane region" description="Helical" evidence="15">
    <location>
        <begin position="1046"/>
        <end position="1065"/>
    </location>
</feature>
<feature type="transmembrane region" description="Helical" evidence="15">
    <location>
        <begin position="932"/>
        <end position="951"/>
    </location>
</feature>
<sequence>MAPTPDELSAPGAASYDSSTMSVGDGTWDFTKNSFLLPNLQGLNFDTMRYNGMANRFRTLDQYHRIILAHGIMAAIVFLLLVPVSVMMARFYSSRPGYAIAYHAQIHVFAGLMVLVVFILGFFAVGPERNLSNPHHGIGVAIFVLFILQLVGGRLVRHITKVRSLRIMIHQWSGRAIALLGIVQVPLGLTLYGSPKYLFILYALWMAFLFVVYFFLSWRSAGRRELYMGGARSEGGRTRMTESEFYSDVDPKHHKGGWSKWLGPLAAGAGIWALLRGRKKNHERSRSRSRSRVRSFSNSRGPEVMSSRRGSGTYLTEKYSELPPERSGGGGFMKVLGGAAAAVGAGKLISPKPKGKTRDSTSQAAPPATDYKAVAEQWAQAKRAKELADAEAVAAGLPTERERAAAQERRREELNEQRRKSYERRWRWTVAFWVWLLVIHAVGVWLFTGGFLLTRLVLEDKSNCTAPPIDSKLAPLSADRGCWHPKTFDRAVVVIIDALRYDFTVPERDASKVHEFHNAFPFLHDTAVASPRNAFLRPFIADPPTTTLQRLKGLTTGTLPTFVDAGSNFAGTAIDEDNLLLQLRNSGKKIAHLGDDTWWALFPDYFEPNISKAYDSFNVWDLHTVDNGVIDNIFPLLETKSKGDWDLLIGHCLGVDHAGHRYGPNHQAMNAKLRQMDDFIRKLVTTIDDDTLLVVMGDHGMDGKGDHGGESDDEVEAALWMYSKRPIFGRTLPEYATPPATAKIRPVNQIDLVPTLALLLGIPIPYNNLGHPIEEAFAGPKGNDWSNLAAVSRLASAGVERYQKSYFDARGISQSSAPGSPAALWTIAEAGGMSSKDTYDAFVKFQRETLRVCKDLWARFDVPRMVAGVIVTGAGVLLLVMYASRSDDDEYIVMNDVELDYAEKQLELIDFKGQIEPDVDQYYHRDMLRGLWNARFLFIVGTLIFAAVYRQQPMDRLAALVMLLMLTSVGAHSIGFASNSYTIWEDSILLFFIATFGVASIIASFRIESKVGRTMAVYHSIAFIMPYCTSTYYASVTSSTSAPWQLAIPFIVFIALPSIIKSFLVPTRSYEGLAPTWVGYVFRLPEKSLKTIGVYTAQLGLALAFVAGTTAFARVAILGYANALGARYLMLPLNILGACLLLSKPMGSGALALMMWQVLSLVEMLDLNGLKTETIGPVMLAVLGNFYFFKTGHQAVLSSIQWDSAFIPLFTIRYPWTPIVVALNTFAGQILAAACVPLIALWKTGPKQKGVLETVARAAAAFIAYYAVEALATMSWAGWLRRHLMLYRVFGPRFMLAGVLLLVLDLVVIVVFGWAD</sequence>
<keyword evidence="13" id="KW-0175">Coiled coil</keyword>
<dbReference type="InterPro" id="IPR017850">
    <property type="entry name" value="Alkaline_phosphatase_core_sf"/>
</dbReference>
<feature type="region of interest" description="Disordered" evidence="14">
    <location>
        <begin position="347"/>
        <end position="371"/>
    </location>
</feature>
<comment type="subcellular location">
    <subcellularLocation>
        <location evidence="1">Endoplasmic reticulum membrane</location>
        <topology evidence="1">Multi-pass membrane protein</topology>
    </subcellularLocation>
</comment>
<dbReference type="InterPro" id="IPR037675">
    <property type="entry name" value="PIG-O_N"/>
</dbReference>
<dbReference type="EMBL" id="JAQHRD010000002">
    <property type="protein sequence ID" value="KAJ6444814.1"/>
    <property type="molecule type" value="Genomic_DNA"/>
</dbReference>
<dbReference type="InterPro" id="IPR002591">
    <property type="entry name" value="Phosphodiest/P_Trfase"/>
</dbReference>
<feature type="transmembrane region" description="Helical" evidence="15">
    <location>
        <begin position="1133"/>
        <end position="1156"/>
    </location>
</feature>
<name>A0AB34G105_9HYPO</name>
<evidence type="ECO:0000256" key="11">
    <source>
        <dbReference type="ARBA" id="ARBA00023136"/>
    </source>
</evidence>
<dbReference type="PANTHER" id="PTHR23071">
    <property type="entry name" value="PHOSPHATIDYLINOSITOL GLYCAN"/>
    <property type="match status" value="1"/>
</dbReference>
<feature type="transmembrane region" description="Helical" evidence="15">
    <location>
        <begin position="137"/>
        <end position="156"/>
    </location>
</feature>
<comment type="pathway">
    <text evidence="2">Glycolipid biosynthesis; glycosylphosphatidylinositol-anchor biosynthesis.</text>
</comment>
<comment type="similarity">
    <text evidence="3">Belongs to the PIGG/PIGN/PIGO family. PIGO subfamily.</text>
</comment>
<evidence type="ECO:0000259" key="16">
    <source>
        <dbReference type="PROSITE" id="PS50939"/>
    </source>
</evidence>
<evidence type="ECO:0000313" key="18">
    <source>
        <dbReference type="Proteomes" id="UP001163105"/>
    </source>
</evidence>
<dbReference type="Pfam" id="PF01663">
    <property type="entry name" value="Phosphodiest"/>
    <property type="match status" value="1"/>
</dbReference>
<keyword evidence="12" id="KW-0325">Glycoprotein</keyword>
<feature type="region of interest" description="Disordered" evidence="14">
    <location>
        <begin position="282"/>
        <end position="312"/>
    </location>
</feature>
<evidence type="ECO:0000256" key="7">
    <source>
        <dbReference type="ARBA" id="ARBA00022692"/>
    </source>
</evidence>
<dbReference type="SUPFAM" id="SSF53649">
    <property type="entry name" value="Alkaline phosphatase-like"/>
    <property type="match status" value="1"/>
</dbReference>
<dbReference type="Gene3D" id="3.40.720.10">
    <property type="entry name" value="Alkaline Phosphatase, subunit A"/>
    <property type="match status" value="1"/>
</dbReference>
<feature type="transmembrane region" description="Helical" evidence="15">
    <location>
        <begin position="865"/>
        <end position="884"/>
    </location>
</feature>
<dbReference type="SMART" id="SM00665">
    <property type="entry name" value="B561"/>
    <property type="match status" value="1"/>
</dbReference>
<dbReference type="InterPro" id="IPR006593">
    <property type="entry name" value="Cyt_b561/ferric_Rdtase_TM"/>
</dbReference>
<feature type="domain" description="Cytochrome b561" evidence="16">
    <location>
        <begin position="34"/>
        <end position="222"/>
    </location>
</feature>
<dbReference type="CDD" id="cd16023">
    <property type="entry name" value="GPI_EPT_3"/>
    <property type="match status" value="1"/>
</dbReference>
<keyword evidence="5" id="KW-0337">GPI-anchor biosynthesis</keyword>
<keyword evidence="11 15" id="KW-0472">Membrane</keyword>
<proteinExistence type="inferred from homology"/>
<feature type="transmembrane region" description="Helical" evidence="15">
    <location>
        <begin position="199"/>
        <end position="218"/>
    </location>
</feature>
<feature type="transmembrane region" description="Helical" evidence="15">
    <location>
        <begin position="1254"/>
        <end position="1274"/>
    </location>
</feature>
<evidence type="ECO:0000256" key="9">
    <source>
        <dbReference type="ARBA" id="ARBA00022982"/>
    </source>
</evidence>
<dbReference type="InterPro" id="IPR039524">
    <property type="entry name" value="PIGO/GPI13"/>
</dbReference>
<evidence type="ECO:0000256" key="15">
    <source>
        <dbReference type="SAM" id="Phobius"/>
    </source>
</evidence>
<dbReference type="PROSITE" id="PS50939">
    <property type="entry name" value="CYTOCHROME_B561"/>
    <property type="match status" value="1"/>
</dbReference>
<dbReference type="Gene3D" id="1.20.120.1770">
    <property type="match status" value="1"/>
</dbReference>
<evidence type="ECO:0000256" key="13">
    <source>
        <dbReference type="SAM" id="Coils"/>
    </source>
</evidence>
<keyword evidence="10 15" id="KW-1133">Transmembrane helix</keyword>
<accession>A0AB34G105</accession>
<keyword evidence="9" id="KW-0249">Electron transport</keyword>
<dbReference type="GO" id="GO:0005789">
    <property type="term" value="C:endoplasmic reticulum membrane"/>
    <property type="evidence" value="ECO:0007669"/>
    <property type="project" value="UniProtKB-SubCell"/>
</dbReference>
<reference evidence="17" key="1">
    <citation type="submission" date="2023-01" db="EMBL/GenBank/DDBJ databases">
        <title>The growth and conidiation of Purpureocillium lavendulum are regulated by nitrogen source and histone H3K14 acetylation.</title>
        <authorList>
            <person name="Tang P."/>
            <person name="Han J."/>
            <person name="Zhang C."/>
            <person name="Tang P."/>
            <person name="Qi F."/>
            <person name="Zhang K."/>
            <person name="Liang L."/>
        </authorList>
    </citation>
    <scope>NUCLEOTIDE SEQUENCE</scope>
    <source>
        <strain evidence="17">YMF1.00683</strain>
    </source>
</reference>
<keyword evidence="8" id="KW-0256">Endoplasmic reticulum</keyword>
<evidence type="ECO:0000256" key="5">
    <source>
        <dbReference type="ARBA" id="ARBA00022502"/>
    </source>
</evidence>
<evidence type="ECO:0000256" key="12">
    <source>
        <dbReference type="ARBA" id="ARBA00023180"/>
    </source>
</evidence>
<protein>
    <submittedName>
        <fullName evidence="17">Phosphoethanolamine transferase class O</fullName>
    </submittedName>
</protein>
<organism evidence="17 18">
    <name type="scientific">Purpureocillium lavendulum</name>
    <dbReference type="NCBI Taxonomy" id="1247861"/>
    <lineage>
        <taxon>Eukaryota</taxon>
        <taxon>Fungi</taxon>
        <taxon>Dikarya</taxon>
        <taxon>Ascomycota</taxon>
        <taxon>Pezizomycotina</taxon>
        <taxon>Sordariomycetes</taxon>
        <taxon>Hypocreomycetidae</taxon>
        <taxon>Hypocreales</taxon>
        <taxon>Ophiocordycipitaceae</taxon>
        <taxon>Purpureocillium</taxon>
    </lineage>
</organism>
<evidence type="ECO:0000256" key="10">
    <source>
        <dbReference type="ARBA" id="ARBA00022989"/>
    </source>
</evidence>
<dbReference type="PANTHER" id="PTHR23071:SF1">
    <property type="entry name" value="GPI ETHANOLAMINE PHOSPHATE TRANSFERASE 3"/>
    <property type="match status" value="1"/>
</dbReference>
<dbReference type="CDD" id="cd08760">
    <property type="entry name" value="Cyt_b561_FRRS1_like"/>
    <property type="match status" value="1"/>
</dbReference>
<feature type="transmembrane region" description="Helical" evidence="15">
    <location>
        <begin position="428"/>
        <end position="453"/>
    </location>
</feature>
<evidence type="ECO:0000256" key="8">
    <source>
        <dbReference type="ARBA" id="ARBA00022824"/>
    </source>
</evidence>
<evidence type="ECO:0000313" key="17">
    <source>
        <dbReference type="EMBL" id="KAJ6444814.1"/>
    </source>
</evidence>
<feature type="coiled-coil region" evidence="13">
    <location>
        <begin position="397"/>
        <end position="424"/>
    </location>
</feature>
<evidence type="ECO:0000256" key="14">
    <source>
        <dbReference type="SAM" id="MobiDB-lite"/>
    </source>
</evidence>
<evidence type="ECO:0000256" key="3">
    <source>
        <dbReference type="ARBA" id="ARBA00008695"/>
    </source>
</evidence>
<feature type="transmembrane region" description="Helical" evidence="15">
    <location>
        <begin position="1099"/>
        <end position="1121"/>
    </location>
</feature>
<evidence type="ECO:0000256" key="4">
    <source>
        <dbReference type="ARBA" id="ARBA00022448"/>
    </source>
</evidence>
<keyword evidence="7 15" id="KW-0812">Transmembrane</keyword>
<feature type="transmembrane region" description="Helical" evidence="15">
    <location>
        <begin position="988"/>
        <end position="1005"/>
    </location>
</feature>
<feature type="transmembrane region" description="Helical" evidence="15">
    <location>
        <begin position="104"/>
        <end position="125"/>
    </location>
</feature>
<dbReference type="GO" id="GO:0006506">
    <property type="term" value="P:GPI anchor biosynthetic process"/>
    <property type="evidence" value="ECO:0007669"/>
    <property type="project" value="UniProtKB-KW"/>
</dbReference>
<dbReference type="GO" id="GO:0051377">
    <property type="term" value="F:mannose-ethanolamine phosphotransferase activity"/>
    <property type="evidence" value="ECO:0007669"/>
    <property type="project" value="InterPro"/>
</dbReference>
<evidence type="ECO:0000256" key="6">
    <source>
        <dbReference type="ARBA" id="ARBA00022679"/>
    </source>
</evidence>
<gene>
    <name evidence="17" type="primary">PIGO</name>
    <name evidence="17" type="ORF">O9K51_03214</name>
</gene>
<dbReference type="Proteomes" id="UP001163105">
    <property type="component" value="Unassembled WGS sequence"/>
</dbReference>
<keyword evidence="18" id="KW-1185">Reference proteome</keyword>
<keyword evidence="6 17" id="KW-0808">Transferase</keyword>
<feature type="transmembrane region" description="Helical" evidence="15">
    <location>
        <begin position="1017"/>
        <end position="1034"/>
    </location>
</feature>
<feature type="transmembrane region" description="Helical" evidence="15">
    <location>
        <begin position="1219"/>
        <end position="1242"/>
    </location>
</feature>